<reference evidence="2 3" key="1">
    <citation type="journal article" date="2021" name="Nat. Plants">
        <title>The Taxus genome provides insights into paclitaxel biosynthesis.</title>
        <authorList>
            <person name="Xiong X."/>
            <person name="Gou J."/>
            <person name="Liao Q."/>
            <person name="Li Y."/>
            <person name="Zhou Q."/>
            <person name="Bi G."/>
            <person name="Li C."/>
            <person name="Du R."/>
            <person name="Wang X."/>
            <person name="Sun T."/>
            <person name="Guo L."/>
            <person name="Liang H."/>
            <person name="Lu P."/>
            <person name="Wu Y."/>
            <person name="Zhang Z."/>
            <person name="Ro D.K."/>
            <person name="Shang Y."/>
            <person name="Huang S."/>
            <person name="Yan J."/>
        </authorList>
    </citation>
    <scope>NUCLEOTIDE SEQUENCE [LARGE SCALE GENOMIC DNA]</scope>
    <source>
        <strain evidence="2">Ta-2019</strain>
    </source>
</reference>
<feature type="compositionally biased region" description="Low complexity" evidence="1">
    <location>
        <begin position="59"/>
        <end position="74"/>
    </location>
</feature>
<dbReference type="EMBL" id="JAHRHJ020003813">
    <property type="protein sequence ID" value="KAH9288719.1"/>
    <property type="molecule type" value="Genomic_DNA"/>
</dbReference>
<dbReference type="Proteomes" id="UP000824469">
    <property type="component" value="Unassembled WGS sequence"/>
</dbReference>
<dbReference type="AlphaFoldDB" id="A0AA38C0G9"/>
<feature type="non-terminal residue" evidence="2">
    <location>
        <position position="1"/>
    </location>
</feature>
<evidence type="ECO:0000313" key="2">
    <source>
        <dbReference type="EMBL" id="KAH9288719.1"/>
    </source>
</evidence>
<organism evidence="2 3">
    <name type="scientific">Taxus chinensis</name>
    <name type="common">Chinese yew</name>
    <name type="synonym">Taxus wallichiana var. chinensis</name>
    <dbReference type="NCBI Taxonomy" id="29808"/>
    <lineage>
        <taxon>Eukaryota</taxon>
        <taxon>Viridiplantae</taxon>
        <taxon>Streptophyta</taxon>
        <taxon>Embryophyta</taxon>
        <taxon>Tracheophyta</taxon>
        <taxon>Spermatophyta</taxon>
        <taxon>Pinopsida</taxon>
        <taxon>Pinidae</taxon>
        <taxon>Conifers II</taxon>
        <taxon>Cupressales</taxon>
        <taxon>Taxaceae</taxon>
        <taxon>Taxus</taxon>
    </lineage>
</organism>
<feature type="region of interest" description="Disordered" evidence="1">
    <location>
        <begin position="1"/>
        <end position="122"/>
    </location>
</feature>
<gene>
    <name evidence="2" type="ORF">KI387_032836</name>
</gene>
<evidence type="ECO:0000313" key="3">
    <source>
        <dbReference type="Proteomes" id="UP000824469"/>
    </source>
</evidence>
<keyword evidence="3" id="KW-1185">Reference proteome</keyword>
<dbReference type="PANTHER" id="PTHR37202:SF1">
    <property type="entry name" value="ANKYRIN REPEAT PROTEIN"/>
    <property type="match status" value="1"/>
</dbReference>
<accession>A0AA38C0G9</accession>
<feature type="compositionally biased region" description="Basic and acidic residues" evidence="1">
    <location>
        <begin position="91"/>
        <end position="104"/>
    </location>
</feature>
<feature type="compositionally biased region" description="Polar residues" evidence="1">
    <location>
        <begin position="47"/>
        <end position="58"/>
    </location>
</feature>
<sequence>AASLADSSPSVPPLRVEPKPKSGIRQQVLLKNILEVKPKRQRVSGHPSVTTTGGKSPESQNGSSAPPSANSNQSHTSAGTIVSADVNPDGHNLERDPSKLEQSKEQPNGGLLGLTYESSDED</sequence>
<protein>
    <submittedName>
        <fullName evidence="2">Uncharacterized protein</fullName>
    </submittedName>
</protein>
<comment type="caution">
    <text evidence="2">The sequence shown here is derived from an EMBL/GenBank/DDBJ whole genome shotgun (WGS) entry which is preliminary data.</text>
</comment>
<dbReference type="PANTHER" id="PTHR37202">
    <property type="entry name" value="ANKYRIN REPEAT PROTEIN"/>
    <property type="match status" value="1"/>
</dbReference>
<name>A0AA38C0G9_TAXCH</name>
<evidence type="ECO:0000256" key="1">
    <source>
        <dbReference type="SAM" id="MobiDB-lite"/>
    </source>
</evidence>
<proteinExistence type="predicted"/>